<dbReference type="EMBL" id="FMUE01000007">
    <property type="protein sequence ID" value="SCX26998.1"/>
    <property type="molecule type" value="Genomic_DNA"/>
</dbReference>
<comment type="subcellular location">
    <subcellularLocation>
        <location evidence="7">Cell membrane</location>
        <topology evidence="7">Multi-pass membrane protein</topology>
    </subcellularLocation>
    <subcellularLocation>
        <location evidence="1">Membrane</location>
        <topology evidence="1">Multi-pass membrane protein</topology>
    </subcellularLocation>
</comment>
<dbReference type="InterPro" id="IPR022837">
    <property type="entry name" value="MsrQ-like"/>
</dbReference>
<keyword evidence="7" id="KW-0479">Metal-binding</keyword>
<dbReference type="PANTHER" id="PTHR36964">
    <property type="entry name" value="PROTEIN-METHIONINE-SULFOXIDE REDUCTASE HEME-BINDING SUBUNIT MSRQ"/>
    <property type="match status" value="1"/>
</dbReference>
<dbReference type="Pfam" id="PF01794">
    <property type="entry name" value="Ferric_reduct"/>
    <property type="match status" value="1"/>
</dbReference>
<evidence type="ECO:0000256" key="2">
    <source>
        <dbReference type="ARBA" id="ARBA00022448"/>
    </source>
</evidence>
<dbReference type="HAMAP" id="MF_01207">
    <property type="entry name" value="MsrQ"/>
    <property type="match status" value="1"/>
</dbReference>
<evidence type="ECO:0000256" key="3">
    <source>
        <dbReference type="ARBA" id="ARBA00022692"/>
    </source>
</evidence>
<dbReference type="InterPro" id="IPR013130">
    <property type="entry name" value="Fe3_Rdtase_TM_dom"/>
</dbReference>
<dbReference type="NCBIfam" id="NF003833">
    <property type="entry name" value="PRK05419.1-5"/>
    <property type="match status" value="1"/>
</dbReference>
<dbReference type="GO" id="GO:0016679">
    <property type="term" value="F:oxidoreductase activity, acting on diphenols and related substances as donors"/>
    <property type="evidence" value="ECO:0007669"/>
    <property type="project" value="TreeGrafter"/>
</dbReference>
<comment type="cofactor">
    <cofactor evidence="7">
        <name>heme b</name>
        <dbReference type="ChEBI" id="CHEBI:60344"/>
    </cofactor>
    <text evidence="7">Binds 1 heme b (iron(II)-protoporphyrin IX) group per subunit.</text>
</comment>
<feature type="transmembrane region" description="Helical" evidence="7">
    <location>
        <begin position="20"/>
        <end position="38"/>
    </location>
</feature>
<keyword evidence="7" id="KW-0285">Flavoprotein</keyword>
<comment type="cofactor">
    <cofactor evidence="7">
        <name>FMN</name>
        <dbReference type="ChEBI" id="CHEBI:58210"/>
    </cofactor>
    <text evidence="7">Binds 1 FMN per subunit.</text>
</comment>
<gene>
    <name evidence="9" type="primary">yedZ</name>
    <name evidence="7" type="synonym">msrQ</name>
    <name evidence="9" type="ORF">DSM25559_2926</name>
</gene>
<dbReference type="Proteomes" id="UP000187891">
    <property type="component" value="Unassembled WGS sequence"/>
</dbReference>
<sequence length="223" mass="25095">MAFALSLPSLPKKYQPAAIWALYIIGLSPGVWYFYLAATGGLGFNPVKEFEHLLGTWALRFLCLGLIVTPLRDLFNVNLIAYRRALGLIAFYYVLAHLAVYLALDRGMVLSSILGDILKRPYIMFGMAGLVMLIPLAVTSNRWSIRKLGSRWNTLHKLAYPILIVAVLHFFLARKSLTLEPAFYISVTVILLGYRLIRPAIMARKRANRATKTVRAVSRQSPQ</sequence>
<evidence type="ECO:0000256" key="4">
    <source>
        <dbReference type="ARBA" id="ARBA00022989"/>
    </source>
</evidence>
<dbReference type="GO" id="GO:0010181">
    <property type="term" value="F:FMN binding"/>
    <property type="evidence" value="ECO:0007669"/>
    <property type="project" value="UniProtKB-UniRule"/>
</dbReference>
<comment type="subunit">
    <text evidence="7">Heterodimer of a catalytic subunit (MsrP) and a heme-binding subunit (MsrQ).</text>
</comment>
<keyword evidence="2 7" id="KW-0813">Transport</keyword>
<dbReference type="GO" id="GO:0046872">
    <property type="term" value="F:metal ion binding"/>
    <property type="evidence" value="ECO:0007669"/>
    <property type="project" value="UniProtKB-KW"/>
</dbReference>
<proteinExistence type="inferred from homology"/>
<evidence type="ECO:0000256" key="5">
    <source>
        <dbReference type="ARBA" id="ARBA00023004"/>
    </source>
</evidence>
<feature type="domain" description="Ferric oxidoreductase" evidence="8">
    <location>
        <begin position="54"/>
        <end position="167"/>
    </location>
</feature>
<dbReference type="GO" id="GO:0030091">
    <property type="term" value="P:protein repair"/>
    <property type="evidence" value="ECO:0007669"/>
    <property type="project" value="UniProtKB-UniRule"/>
</dbReference>
<keyword evidence="3 7" id="KW-0812">Transmembrane</keyword>
<dbReference type="GO" id="GO:0005886">
    <property type="term" value="C:plasma membrane"/>
    <property type="evidence" value="ECO:0007669"/>
    <property type="project" value="UniProtKB-SubCell"/>
</dbReference>
<feature type="transmembrane region" description="Helical" evidence="7">
    <location>
        <begin position="122"/>
        <end position="138"/>
    </location>
</feature>
<feature type="transmembrane region" description="Helical" evidence="7">
    <location>
        <begin position="50"/>
        <end position="69"/>
    </location>
</feature>
<evidence type="ECO:0000313" key="9">
    <source>
        <dbReference type="EMBL" id="SCX26998.1"/>
    </source>
</evidence>
<dbReference type="AlphaFoldDB" id="A0A1R3TS35"/>
<evidence type="ECO:0000256" key="6">
    <source>
        <dbReference type="ARBA" id="ARBA00023136"/>
    </source>
</evidence>
<evidence type="ECO:0000256" key="7">
    <source>
        <dbReference type="HAMAP-Rule" id="MF_01207"/>
    </source>
</evidence>
<feature type="transmembrane region" description="Helical" evidence="7">
    <location>
        <begin position="181"/>
        <end position="197"/>
    </location>
</feature>
<dbReference type="GO" id="GO:0009055">
    <property type="term" value="F:electron transfer activity"/>
    <property type="evidence" value="ECO:0007669"/>
    <property type="project" value="UniProtKB-UniRule"/>
</dbReference>
<evidence type="ECO:0000313" key="10">
    <source>
        <dbReference type="Proteomes" id="UP000187891"/>
    </source>
</evidence>
<keyword evidence="7" id="KW-0249">Electron transport</keyword>
<dbReference type="RefSeq" id="WP_077120670.1">
    <property type="nucleotide sequence ID" value="NZ_FMUE01000007.1"/>
</dbReference>
<reference evidence="10" key="1">
    <citation type="submission" date="2016-10" db="EMBL/GenBank/DDBJ databases">
        <authorList>
            <person name="Wibberg D."/>
        </authorList>
    </citation>
    <scope>NUCLEOTIDE SEQUENCE [LARGE SCALE GENOMIC DNA]</scope>
</reference>
<keyword evidence="4 7" id="KW-1133">Transmembrane helix</keyword>
<name>A0A1R3TS35_9HYPH</name>
<keyword evidence="7" id="KW-0349">Heme</keyword>
<evidence type="ECO:0000256" key="1">
    <source>
        <dbReference type="ARBA" id="ARBA00004141"/>
    </source>
</evidence>
<comment type="similarity">
    <text evidence="7">Belongs to the MsrQ family.</text>
</comment>
<evidence type="ECO:0000259" key="8">
    <source>
        <dbReference type="Pfam" id="PF01794"/>
    </source>
</evidence>
<keyword evidence="5 7" id="KW-0408">Iron</keyword>
<feature type="transmembrane region" description="Helical" evidence="7">
    <location>
        <begin position="81"/>
        <end position="102"/>
    </location>
</feature>
<organism evidence="9 10">
    <name type="scientific">Agrobacterium rosae</name>
    <dbReference type="NCBI Taxonomy" id="1972867"/>
    <lineage>
        <taxon>Bacteria</taxon>
        <taxon>Pseudomonadati</taxon>
        <taxon>Pseudomonadota</taxon>
        <taxon>Alphaproteobacteria</taxon>
        <taxon>Hyphomicrobiales</taxon>
        <taxon>Rhizobiaceae</taxon>
        <taxon>Rhizobium/Agrobacterium group</taxon>
        <taxon>Agrobacterium</taxon>
    </lineage>
</organism>
<dbReference type="GO" id="GO:0020037">
    <property type="term" value="F:heme binding"/>
    <property type="evidence" value="ECO:0007669"/>
    <property type="project" value="UniProtKB-UniRule"/>
</dbReference>
<protein>
    <recommendedName>
        <fullName evidence="7">Protein-methionine-sulfoxide reductase heme-binding subunit MsrQ</fullName>
    </recommendedName>
    <alternativeName>
        <fullName evidence="7">Flavocytochrome MsrQ</fullName>
    </alternativeName>
</protein>
<accession>A0A1R3TS35</accession>
<comment type="function">
    <text evidence="7">Part of the MsrPQ system that repairs oxidized periplasmic proteins containing methionine sulfoxide residues (Met-O), using respiratory chain electrons. Thus protects these proteins from oxidative-stress damage caused by reactive species of oxygen and chlorine generated by the host defense mechanisms. MsrPQ is essential for the maintenance of envelope integrity under bleach stress, rescuing a wide series of structurally unrelated periplasmic proteins from methionine oxidation. MsrQ provides electrons for reduction to the reductase catalytic subunit MsrP, using the quinone pool of the respiratory chain.</text>
</comment>
<keyword evidence="6 7" id="KW-0472">Membrane</keyword>
<keyword evidence="7" id="KW-0288">FMN</keyword>
<feature type="transmembrane region" description="Helical" evidence="7">
    <location>
        <begin position="158"/>
        <end position="175"/>
    </location>
</feature>
<dbReference type="STRING" id="1907666.DSM25559_2926"/>
<dbReference type="PANTHER" id="PTHR36964:SF1">
    <property type="entry name" value="PROTEIN-METHIONINE-SULFOXIDE REDUCTASE HEME-BINDING SUBUNIT MSRQ"/>
    <property type="match status" value="1"/>
</dbReference>
<keyword evidence="7" id="KW-1003">Cell membrane</keyword>